<keyword evidence="2" id="KW-1185">Reference proteome</keyword>
<proteinExistence type="predicted"/>
<accession>A0A1S1HMT2</accession>
<reference evidence="1 2" key="1">
    <citation type="submission" date="2016-03" db="EMBL/GenBank/DDBJ databases">
        <title>Genome sequence of Providencia stuartii strain, isolated from the salivary glands of larval Lucilia sericata.</title>
        <authorList>
            <person name="Yuan Y."/>
            <person name="Zhang Y."/>
            <person name="Fu S."/>
            <person name="Crippen T.L."/>
            <person name="Visi D."/>
            <person name="Benbow M.E."/>
            <person name="Allen M."/>
            <person name="Tomberlin J.K."/>
            <person name="Sze S.-H."/>
            <person name="Tarone A.M."/>
        </authorList>
    </citation>
    <scope>NUCLEOTIDE SEQUENCE [LARGE SCALE GENOMIC DNA]</scope>
    <source>
        <strain evidence="1 2">Crippen</strain>
    </source>
</reference>
<sequence>MFFCNIYNINVEIVLNNKIYIFMGENIEFSVINKNSLNANEVYNEIRCKIYSYIFSKMKRNIAILWNYAYV</sequence>
<organism evidence="1 2">
    <name type="scientific">Providencia stuartii</name>
    <dbReference type="NCBI Taxonomy" id="588"/>
    <lineage>
        <taxon>Bacteria</taxon>
        <taxon>Pseudomonadati</taxon>
        <taxon>Pseudomonadota</taxon>
        <taxon>Gammaproteobacteria</taxon>
        <taxon>Enterobacterales</taxon>
        <taxon>Morganellaceae</taxon>
        <taxon>Providencia</taxon>
    </lineage>
</organism>
<gene>
    <name evidence="1" type="ORF">A3Q29_21090</name>
</gene>
<evidence type="ECO:0000313" key="2">
    <source>
        <dbReference type="Proteomes" id="UP000179588"/>
    </source>
</evidence>
<evidence type="ECO:0000313" key="1">
    <source>
        <dbReference type="EMBL" id="OHT23357.1"/>
    </source>
</evidence>
<dbReference type="Proteomes" id="UP000179588">
    <property type="component" value="Unassembled WGS sequence"/>
</dbReference>
<name>A0A1S1HMT2_PROST</name>
<comment type="caution">
    <text evidence="1">The sequence shown here is derived from an EMBL/GenBank/DDBJ whole genome shotgun (WGS) entry which is preliminary data.</text>
</comment>
<dbReference type="AlphaFoldDB" id="A0A1S1HMT2"/>
<protein>
    <submittedName>
        <fullName evidence="1">Uncharacterized protein</fullName>
    </submittedName>
</protein>
<dbReference type="EMBL" id="LVIE01000186">
    <property type="protein sequence ID" value="OHT23357.1"/>
    <property type="molecule type" value="Genomic_DNA"/>
</dbReference>